<keyword evidence="2 5" id="KW-0812">Transmembrane</keyword>
<dbReference type="SUPFAM" id="SSF161084">
    <property type="entry name" value="MAPEG domain-like"/>
    <property type="match status" value="1"/>
</dbReference>
<evidence type="ECO:0000256" key="3">
    <source>
        <dbReference type="ARBA" id="ARBA00022989"/>
    </source>
</evidence>
<comment type="caution">
    <text evidence="6">The sequence shown here is derived from an EMBL/GenBank/DDBJ whole genome shotgun (WGS) entry which is preliminary data.</text>
</comment>
<dbReference type="InterPro" id="IPR001129">
    <property type="entry name" value="Membr-assoc_MAPEG"/>
</dbReference>
<comment type="subcellular location">
    <subcellularLocation>
        <location evidence="1">Membrane</location>
        <topology evidence="1">Multi-pass membrane protein</topology>
    </subcellularLocation>
</comment>
<evidence type="ECO:0000256" key="5">
    <source>
        <dbReference type="SAM" id="Phobius"/>
    </source>
</evidence>
<name>A0AA38LWF5_9TREE</name>
<dbReference type="GO" id="GO:0004364">
    <property type="term" value="F:glutathione transferase activity"/>
    <property type="evidence" value="ECO:0007669"/>
    <property type="project" value="TreeGrafter"/>
</dbReference>
<proteinExistence type="predicted"/>
<reference evidence="6" key="1">
    <citation type="journal article" date="2022" name="G3 (Bethesda)">
        <title>High quality genome of the basidiomycete yeast Dioszegia hungarica PDD-24b-2 isolated from cloud water.</title>
        <authorList>
            <person name="Jarrige D."/>
            <person name="Haridas S."/>
            <person name="Bleykasten-Grosshans C."/>
            <person name="Joly M."/>
            <person name="Nadalig T."/>
            <person name="Sancelme M."/>
            <person name="Vuilleumier S."/>
            <person name="Grigoriev I.V."/>
            <person name="Amato P."/>
            <person name="Bringel F."/>
        </authorList>
    </citation>
    <scope>NUCLEOTIDE SEQUENCE</scope>
    <source>
        <strain evidence="6">PDD-24b-2</strain>
    </source>
</reference>
<dbReference type="InterPro" id="IPR023352">
    <property type="entry name" value="MAPEG-like_dom_sf"/>
</dbReference>
<keyword evidence="3 5" id="KW-1133">Transmembrane helix</keyword>
<feature type="transmembrane region" description="Helical" evidence="5">
    <location>
        <begin position="130"/>
        <end position="150"/>
    </location>
</feature>
<dbReference type="InterPro" id="IPR050997">
    <property type="entry name" value="MAPEG"/>
</dbReference>
<feature type="transmembrane region" description="Helical" evidence="5">
    <location>
        <begin position="84"/>
        <end position="109"/>
    </location>
</feature>
<evidence type="ECO:0000256" key="2">
    <source>
        <dbReference type="ARBA" id="ARBA00022692"/>
    </source>
</evidence>
<dbReference type="PANTHER" id="PTHR10250">
    <property type="entry name" value="MICROSOMAL GLUTATHIONE S-TRANSFERASE"/>
    <property type="match status" value="1"/>
</dbReference>
<dbReference type="RefSeq" id="XP_052947410.1">
    <property type="nucleotide sequence ID" value="XM_053092492.1"/>
</dbReference>
<feature type="transmembrane region" description="Helical" evidence="5">
    <location>
        <begin position="12"/>
        <end position="33"/>
    </location>
</feature>
<evidence type="ECO:0000256" key="4">
    <source>
        <dbReference type="ARBA" id="ARBA00023136"/>
    </source>
</evidence>
<keyword evidence="7" id="KW-1185">Reference proteome</keyword>
<dbReference type="GeneID" id="77731697"/>
<evidence type="ECO:0008006" key="8">
    <source>
        <dbReference type="Google" id="ProtNLM"/>
    </source>
</evidence>
<sequence length="159" mass="17134">MQSKIASNIPLALPANYPLVGLGVSALFILNLWQSSRVGAARKMAGVNYPTMLVTEAEAKADKKKHIYNCVQRAHGNTLEMMPFVLSLSAFLGIYNPVLSVGAVSAVVLGRIFYTVQYSSGDPAKRTKGFALIQYPGLLSLLFGSIYYAGTASLKHYTA</sequence>
<dbReference type="EMBL" id="JAKWFO010000004">
    <property type="protein sequence ID" value="KAI9637633.1"/>
    <property type="molecule type" value="Genomic_DNA"/>
</dbReference>
<dbReference type="PANTHER" id="PTHR10250:SF26">
    <property type="entry name" value="GLUTATHIONE S-TRANSFERASE 3, MITOCHONDRIAL"/>
    <property type="match status" value="1"/>
</dbReference>
<gene>
    <name evidence="6" type="ORF">MKK02DRAFT_43559</name>
</gene>
<dbReference type="GO" id="GO:0005635">
    <property type="term" value="C:nuclear envelope"/>
    <property type="evidence" value="ECO:0007669"/>
    <property type="project" value="TreeGrafter"/>
</dbReference>
<dbReference type="AlphaFoldDB" id="A0AA38LWF5"/>
<keyword evidence="4 5" id="KW-0472">Membrane</keyword>
<dbReference type="GO" id="GO:0005783">
    <property type="term" value="C:endoplasmic reticulum"/>
    <property type="evidence" value="ECO:0007669"/>
    <property type="project" value="TreeGrafter"/>
</dbReference>
<accession>A0AA38LWF5</accession>
<dbReference type="Proteomes" id="UP001164286">
    <property type="component" value="Unassembled WGS sequence"/>
</dbReference>
<evidence type="ECO:0000313" key="6">
    <source>
        <dbReference type="EMBL" id="KAI9637633.1"/>
    </source>
</evidence>
<dbReference type="Gene3D" id="1.20.120.550">
    <property type="entry name" value="Membrane associated eicosanoid/glutathione metabolism-like domain"/>
    <property type="match status" value="1"/>
</dbReference>
<dbReference type="GO" id="GO:0004602">
    <property type="term" value="F:glutathione peroxidase activity"/>
    <property type="evidence" value="ECO:0007669"/>
    <property type="project" value="TreeGrafter"/>
</dbReference>
<dbReference type="Pfam" id="PF01124">
    <property type="entry name" value="MAPEG"/>
    <property type="match status" value="1"/>
</dbReference>
<evidence type="ECO:0000313" key="7">
    <source>
        <dbReference type="Proteomes" id="UP001164286"/>
    </source>
</evidence>
<protein>
    <recommendedName>
        <fullName evidence="8">Membrane-associated proteins in eicosanoid and glutathione metabolism</fullName>
    </recommendedName>
</protein>
<organism evidence="6 7">
    <name type="scientific">Dioszegia hungarica</name>
    <dbReference type="NCBI Taxonomy" id="4972"/>
    <lineage>
        <taxon>Eukaryota</taxon>
        <taxon>Fungi</taxon>
        <taxon>Dikarya</taxon>
        <taxon>Basidiomycota</taxon>
        <taxon>Agaricomycotina</taxon>
        <taxon>Tremellomycetes</taxon>
        <taxon>Tremellales</taxon>
        <taxon>Bulleribasidiaceae</taxon>
        <taxon>Dioszegia</taxon>
    </lineage>
</organism>
<evidence type="ECO:0000256" key="1">
    <source>
        <dbReference type="ARBA" id="ARBA00004141"/>
    </source>
</evidence>
<dbReference type="GO" id="GO:0016020">
    <property type="term" value="C:membrane"/>
    <property type="evidence" value="ECO:0007669"/>
    <property type="project" value="UniProtKB-SubCell"/>
</dbReference>